<evidence type="ECO:0000256" key="1">
    <source>
        <dbReference type="ARBA" id="ARBA00023015"/>
    </source>
</evidence>
<evidence type="ECO:0000256" key="3">
    <source>
        <dbReference type="ARBA" id="ARBA00023163"/>
    </source>
</evidence>
<keyword evidence="4" id="KW-1133">Transmembrane helix</keyword>
<dbReference type="InterPro" id="IPR018062">
    <property type="entry name" value="HTH_AraC-typ_CS"/>
</dbReference>
<accession>A0A846N4U7</accession>
<dbReference type="PANTHER" id="PTHR47894:SF4">
    <property type="entry name" value="HTH-TYPE TRANSCRIPTIONAL REGULATOR GADX"/>
    <property type="match status" value="1"/>
</dbReference>
<feature type="transmembrane region" description="Helical" evidence="4">
    <location>
        <begin position="102"/>
        <end position="122"/>
    </location>
</feature>
<gene>
    <name evidence="6" type="ORF">FHS83_003823</name>
</gene>
<feature type="transmembrane region" description="Helical" evidence="4">
    <location>
        <begin position="41"/>
        <end position="62"/>
    </location>
</feature>
<feature type="transmembrane region" description="Helical" evidence="4">
    <location>
        <begin position="176"/>
        <end position="195"/>
    </location>
</feature>
<dbReference type="GO" id="GO:0003700">
    <property type="term" value="F:DNA-binding transcription factor activity"/>
    <property type="evidence" value="ECO:0007669"/>
    <property type="project" value="InterPro"/>
</dbReference>
<dbReference type="SUPFAM" id="SSF46689">
    <property type="entry name" value="Homeodomain-like"/>
    <property type="match status" value="1"/>
</dbReference>
<dbReference type="AlphaFoldDB" id="A0A846N4U7"/>
<dbReference type="InterPro" id="IPR018060">
    <property type="entry name" value="HTH_AraC"/>
</dbReference>
<keyword evidence="4" id="KW-0812">Transmembrane</keyword>
<name>A0A846N4U7_9PROT</name>
<dbReference type="PROSITE" id="PS01124">
    <property type="entry name" value="HTH_ARAC_FAMILY_2"/>
    <property type="match status" value="1"/>
</dbReference>
<evidence type="ECO:0000256" key="2">
    <source>
        <dbReference type="ARBA" id="ARBA00023125"/>
    </source>
</evidence>
<dbReference type="SMART" id="SM00342">
    <property type="entry name" value="HTH_ARAC"/>
    <property type="match status" value="1"/>
</dbReference>
<feature type="transmembrane region" description="Helical" evidence="4">
    <location>
        <begin position="12"/>
        <end position="29"/>
    </location>
</feature>
<dbReference type="Proteomes" id="UP000570514">
    <property type="component" value="Unassembled WGS sequence"/>
</dbReference>
<sequence length="369" mass="40825">MKETFRIGSWSMLLLVLAFELLALAILLLRSSENKRANRLLAAALCVTAGMLTPFVIGYAGAYDVWPWLSFAPFAIPLALGPCLYGYVTALAEDRPIARRHWIVPALQFFQLAAVFPWPVATKTWFDGAVQEPYLNPLTSFGVLVSMAGYALASARRLRRYEGWLKGRRRDPSPARLLRAPVVALGLLVAARAGYDLWDELVAPVTYFDLFAYYIALGVLGLWIGLDGWRGAHRPRPVIEEAQERNWAAEGRVWIARLQAEDWWREEGLDLEGLARRLATNTTSLSRGLNAAEGGFTAILARLRAEAVAARIRGGDDRDLLVLALEAGFGSKASFNRAFKARFGVTPSEYRVANGTSAPLPGELRRPQP</sequence>
<dbReference type="GO" id="GO:0005829">
    <property type="term" value="C:cytosol"/>
    <property type="evidence" value="ECO:0007669"/>
    <property type="project" value="TreeGrafter"/>
</dbReference>
<evidence type="ECO:0000259" key="5">
    <source>
        <dbReference type="PROSITE" id="PS01124"/>
    </source>
</evidence>
<dbReference type="PANTHER" id="PTHR47894">
    <property type="entry name" value="HTH-TYPE TRANSCRIPTIONAL REGULATOR GADX"/>
    <property type="match status" value="1"/>
</dbReference>
<keyword evidence="7" id="KW-1185">Reference proteome</keyword>
<reference evidence="6 7" key="1">
    <citation type="submission" date="2020-03" db="EMBL/GenBank/DDBJ databases">
        <title>Genomic Encyclopedia of Type Strains, Phase IV (KMG-IV): sequencing the most valuable type-strain genomes for metagenomic binning, comparative biology and taxonomic classification.</title>
        <authorList>
            <person name="Goeker M."/>
        </authorList>
    </citation>
    <scope>NUCLEOTIDE SEQUENCE [LARGE SCALE GENOMIC DNA]</scope>
    <source>
        <strain evidence="6 7">DSM 19867</strain>
    </source>
</reference>
<feature type="transmembrane region" description="Helical" evidence="4">
    <location>
        <begin position="68"/>
        <end position="90"/>
    </location>
</feature>
<keyword evidence="2 6" id="KW-0238">DNA-binding</keyword>
<dbReference type="Gene3D" id="1.10.10.60">
    <property type="entry name" value="Homeodomain-like"/>
    <property type="match status" value="1"/>
</dbReference>
<dbReference type="RefSeq" id="WP_167085122.1">
    <property type="nucleotide sequence ID" value="NZ_BAAADC010000001.1"/>
</dbReference>
<dbReference type="InterPro" id="IPR009057">
    <property type="entry name" value="Homeodomain-like_sf"/>
</dbReference>
<keyword evidence="4" id="KW-0472">Membrane</keyword>
<feature type="transmembrane region" description="Helical" evidence="4">
    <location>
        <begin position="134"/>
        <end position="155"/>
    </location>
</feature>
<dbReference type="InterPro" id="IPR020449">
    <property type="entry name" value="Tscrpt_reg_AraC-type_HTH"/>
</dbReference>
<evidence type="ECO:0000313" key="7">
    <source>
        <dbReference type="Proteomes" id="UP000570514"/>
    </source>
</evidence>
<dbReference type="PROSITE" id="PS00041">
    <property type="entry name" value="HTH_ARAC_FAMILY_1"/>
    <property type="match status" value="1"/>
</dbReference>
<evidence type="ECO:0000313" key="6">
    <source>
        <dbReference type="EMBL" id="NIK90505.1"/>
    </source>
</evidence>
<dbReference type="GO" id="GO:0000976">
    <property type="term" value="F:transcription cis-regulatory region binding"/>
    <property type="evidence" value="ECO:0007669"/>
    <property type="project" value="TreeGrafter"/>
</dbReference>
<dbReference type="EMBL" id="JAASRM010000001">
    <property type="protein sequence ID" value="NIK90505.1"/>
    <property type="molecule type" value="Genomic_DNA"/>
</dbReference>
<comment type="caution">
    <text evidence="6">The sequence shown here is derived from an EMBL/GenBank/DDBJ whole genome shotgun (WGS) entry which is preliminary data.</text>
</comment>
<dbReference type="Pfam" id="PF12833">
    <property type="entry name" value="HTH_18"/>
    <property type="match status" value="1"/>
</dbReference>
<feature type="transmembrane region" description="Helical" evidence="4">
    <location>
        <begin position="207"/>
        <end position="226"/>
    </location>
</feature>
<feature type="domain" description="HTH araC/xylS-type" evidence="5">
    <location>
        <begin position="266"/>
        <end position="353"/>
    </location>
</feature>
<organism evidence="6 7">
    <name type="scientific">Rhizomicrobium palustre</name>
    <dbReference type="NCBI Taxonomy" id="189966"/>
    <lineage>
        <taxon>Bacteria</taxon>
        <taxon>Pseudomonadati</taxon>
        <taxon>Pseudomonadota</taxon>
        <taxon>Alphaproteobacteria</taxon>
        <taxon>Micropepsales</taxon>
        <taxon>Micropepsaceae</taxon>
        <taxon>Rhizomicrobium</taxon>
    </lineage>
</organism>
<proteinExistence type="predicted"/>
<protein>
    <submittedName>
        <fullName evidence="6">AraC-like DNA-binding protein</fullName>
    </submittedName>
</protein>
<evidence type="ECO:0000256" key="4">
    <source>
        <dbReference type="SAM" id="Phobius"/>
    </source>
</evidence>
<dbReference type="PRINTS" id="PR00032">
    <property type="entry name" value="HTHARAC"/>
</dbReference>
<keyword evidence="3" id="KW-0804">Transcription</keyword>
<keyword evidence="1" id="KW-0805">Transcription regulation</keyword>